<feature type="repeat" description="TPR" evidence="4">
    <location>
        <begin position="126"/>
        <end position="159"/>
    </location>
</feature>
<dbReference type="SUPFAM" id="SSF48452">
    <property type="entry name" value="TPR-like"/>
    <property type="match status" value="2"/>
</dbReference>
<keyword evidence="3" id="KW-0677">Repeat</keyword>
<evidence type="ECO:0000313" key="7">
    <source>
        <dbReference type="Proteomes" id="UP000618445"/>
    </source>
</evidence>
<accession>A0ABR8CHF1</accession>
<protein>
    <submittedName>
        <fullName evidence="6">Tetratricopeptide repeat protein</fullName>
    </submittedName>
</protein>
<dbReference type="InterPro" id="IPR024983">
    <property type="entry name" value="CHAT_dom"/>
</dbReference>
<dbReference type="PROSITE" id="PS50005">
    <property type="entry name" value="TPR"/>
    <property type="match status" value="8"/>
</dbReference>
<feature type="repeat" description="TPR" evidence="4">
    <location>
        <begin position="326"/>
        <end position="359"/>
    </location>
</feature>
<dbReference type="PANTHER" id="PTHR45954">
    <property type="entry name" value="LD33695P"/>
    <property type="match status" value="1"/>
</dbReference>
<dbReference type="Pfam" id="PF13424">
    <property type="entry name" value="TPR_12"/>
    <property type="match status" value="4"/>
</dbReference>
<dbReference type="InterPro" id="IPR011990">
    <property type="entry name" value="TPR-like_helical_dom_sf"/>
</dbReference>
<feature type="repeat" description="TPR" evidence="4">
    <location>
        <begin position="246"/>
        <end position="279"/>
    </location>
</feature>
<feature type="domain" description="CHAT" evidence="5">
    <location>
        <begin position="617"/>
        <end position="891"/>
    </location>
</feature>
<feature type="repeat" description="TPR" evidence="4">
    <location>
        <begin position="286"/>
        <end position="319"/>
    </location>
</feature>
<evidence type="ECO:0000256" key="1">
    <source>
        <dbReference type="ARBA" id="ARBA00004496"/>
    </source>
</evidence>
<evidence type="ECO:0000313" key="6">
    <source>
        <dbReference type="EMBL" id="MBD2319400.1"/>
    </source>
</evidence>
<dbReference type="Pfam" id="PF12770">
    <property type="entry name" value="CHAT"/>
    <property type="match status" value="1"/>
</dbReference>
<organism evidence="6 7">
    <name type="scientific">Phormidium tenue FACHB-1050</name>
    <dbReference type="NCBI Taxonomy" id="2692857"/>
    <lineage>
        <taxon>Bacteria</taxon>
        <taxon>Bacillati</taxon>
        <taxon>Cyanobacteriota</taxon>
        <taxon>Cyanophyceae</taxon>
        <taxon>Oscillatoriophycideae</taxon>
        <taxon>Oscillatoriales</taxon>
        <taxon>Oscillatoriaceae</taxon>
        <taxon>Phormidium</taxon>
    </lineage>
</organism>
<proteinExistence type="predicted"/>
<dbReference type="Gene3D" id="1.25.40.10">
    <property type="entry name" value="Tetratricopeptide repeat domain"/>
    <property type="match status" value="3"/>
</dbReference>
<evidence type="ECO:0000256" key="4">
    <source>
        <dbReference type="PROSITE-ProRule" id="PRU00339"/>
    </source>
</evidence>
<dbReference type="PROSITE" id="PS50293">
    <property type="entry name" value="TPR_REGION"/>
    <property type="match status" value="1"/>
</dbReference>
<reference evidence="6 7" key="1">
    <citation type="journal article" date="2020" name="ISME J.">
        <title>Comparative genomics reveals insights into cyanobacterial evolution and habitat adaptation.</title>
        <authorList>
            <person name="Chen M.Y."/>
            <person name="Teng W.K."/>
            <person name="Zhao L."/>
            <person name="Hu C.X."/>
            <person name="Zhou Y.K."/>
            <person name="Han B.P."/>
            <person name="Song L.R."/>
            <person name="Shu W.S."/>
        </authorList>
    </citation>
    <scope>NUCLEOTIDE SEQUENCE [LARGE SCALE GENOMIC DNA]</scope>
    <source>
        <strain evidence="6 7">FACHB-1050</strain>
    </source>
</reference>
<evidence type="ECO:0000256" key="2">
    <source>
        <dbReference type="ARBA" id="ARBA00022490"/>
    </source>
</evidence>
<dbReference type="InterPro" id="IPR052386">
    <property type="entry name" value="GPSM"/>
</dbReference>
<dbReference type="InterPro" id="IPR019734">
    <property type="entry name" value="TPR_rpt"/>
</dbReference>
<dbReference type="Pfam" id="PF13176">
    <property type="entry name" value="TPR_7"/>
    <property type="match status" value="1"/>
</dbReference>
<comment type="subcellular location">
    <subcellularLocation>
        <location evidence="1">Cytoplasm</location>
    </subcellularLocation>
</comment>
<dbReference type="PROSITE" id="PS51257">
    <property type="entry name" value="PROKAR_LIPOPROTEIN"/>
    <property type="match status" value="1"/>
</dbReference>
<evidence type="ECO:0000259" key="5">
    <source>
        <dbReference type="Pfam" id="PF12770"/>
    </source>
</evidence>
<dbReference type="EMBL" id="JACJQY010000050">
    <property type="protein sequence ID" value="MBD2319400.1"/>
    <property type="molecule type" value="Genomic_DNA"/>
</dbReference>
<comment type="caution">
    <text evidence="6">The sequence shown here is derived from an EMBL/GenBank/DDBJ whole genome shotgun (WGS) entry which is preliminary data.</text>
</comment>
<keyword evidence="4" id="KW-0802">TPR repeat</keyword>
<feature type="repeat" description="TPR" evidence="4">
    <location>
        <begin position="366"/>
        <end position="399"/>
    </location>
</feature>
<dbReference type="SMART" id="SM00028">
    <property type="entry name" value="TPR"/>
    <property type="match status" value="10"/>
</dbReference>
<feature type="repeat" description="TPR" evidence="4">
    <location>
        <begin position="206"/>
        <end position="239"/>
    </location>
</feature>
<gene>
    <name evidence="6" type="ORF">H6G05_21490</name>
</gene>
<feature type="repeat" description="TPR" evidence="4">
    <location>
        <begin position="166"/>
        <end position="199"/>
    </location>
</feature>
<dbReference type="PANTHER" id="PTHR45954:SF1">
    <property type="entry name" value="LD33695P"/>
    <property type="match status" value="1"/>
</dbReference>
<feature type="repeat" description="TPR" evidence="4">
    <location>
        <begin position="86"/>
        <end position="119"/>
    </location>
</feature>
<name>A0ABR8CHF1_9CYAN</name>
<sequence length="894" mass="99791">MKYEVSAMKNMAIGVAMLTFLSCLPLQIVISESIQAQTAVDRQAEADRLLERGNQLNRVSQFREALRVFEKSLQIYREIKNLKGEGNALNNIGNTYNSLGNYPKSIEYHQQSLAVAKKLGDRDNQGNSLGNLGNVYYAIGQYTKAIEYHEQALALKQQIGDRYGEGRSLGNLGNAYNLLGQYNKAVEYYQKCLPILREIDDRDGESDLYIALGIAYDGLGKYQTAIEQYQKSLAIKKEIGDRNGEADALNTLGAAYSVLGENQKAIDYYQQSLDLKKQVGARSGEADALNNLGNVYNTLKQYPKAIGYFQQALVIARQIGYRNTEGRALNNLGGAYRSLGDTQTAIVNYQQALEIAKQIGDRDGESGSLNSLAIAYNSLGQFQKAIDYYQQSLAVAIQISNRAGEGRLLNNLGIFFSQQNQPELAILFYKRSINVRESIRKNISGLSKESQKSYLSTIEKSYRRLADLLLTQGRVMEALQVIDLLKVQELEDYLKNIKGTDRTSQGVRLLEVEKAFMKNFSVINFEQMSELNSKLANQIQQIPKSELNKVPDYLQKIPQGTVLFYPLILENRLELVLFSQGNLPISRTVNITQDELKTLIEEFKVELLDLSSEDFKEPASKLYNILIKPIESELKQAKADTILYAPDGMLRYVPLSALYDPEANDGKHWLIEKYRISYLIAYSLSDFTPKSKAEFSVLAGAFGGKGGERRFGQSGLPATIKEVQTIASSFQDSVTLQEEKFSRQAVEALLENHNIIHLATHAEFNVGAPETSFIVFGNGDKIRLNEISDWQLPNVELIILSACQTGVGKLGDGVEILGFGYQVKKAGAKSAIASLWKVDDVGTQVLMEAFYREIQKDDVSIAEALRRAQVSLIKSPQYNHPNYWSAFFVLGSGS</sequence>
<evidence type="ECO:0000256" key="3">
    <source>
        <dbReference type="ARBA" id="ARBA00022737"/>
    </source>
</evidence>
<dbReference type="Proteomes" id="UP000618445">
    <property type="component" value="Unassembled WGS sequence"/>
</dbReference>
<dbReference type="RefSeq" id="WP_190581368.1">
    <property type="nucleotide sequence ID" value="NZ_JACJQY010000050.1"/>
</dbReference>
<keyword evidence="7" id="KW-1185">Reference proteome</keyword>
<keyword evidence="2" id="KW-0963">Cytoplasm</keyword>